<dbReference type="PANTHER" id="PTHR32282">
    <property type="entry name" value="BINDING PROTEIN TRANSPEPTIDASE, PUTATIVE-RELATED"/>
    <property type="match status" value="1"/>
</dbReference>
<proteinExistence type="inferred from homology"/>
<evidence type="ECO:0000256" key="6">
    <source>
        <dbReference type="ARBA" id="ARBA00022676"/>
    </source>
</evidence>
<feature type="compositionally biased region" description="Basic and acidic residues" evidence="12">
    <location>
        <begin position="1"/>
        <end position="16"/>
    </location>
</feature>
<comment type="catalytic activity">
    <reaction evidence="11">
        <text>[GlcNAc-(1-&gt;4)-Mur2Ac(oyl-L-Ala-gamma-D-Glu-L-Lys-D-Ala-D-Ala)](n)-di-trans,octa-cis-undecaprenyl diphosphate + beta-D-GlcNAc-(1-&gt;4)-Mur2Ac(oyl-L-Ala-gamma-D-Glu-L-Lys-D-Ala-D-Ala)-di-trans,octa-cis-undecaprenyl diphosphate = [GlcNAc-(1-&gt;4)-Mur2Ac(oyl-L-Ala-gamma-D-Glu-L-Lys-D-Ala-D-Ala)](n+1)-di-trans,octa-cis-undecaprenyl diphosphate + di-trans,octa-cis-undecaprenyl diphosphate + H(+)</text>
        <dbReference type="Rhea" id="RHEA:23708"/>
        <dbReference type="Rhea" id="RHEA-COMP:9602"/>
        <dbReference type="Rhea" id="RHEA-COMP:9603"/>
        <dbReference type="ChEBI" id="CHEBI:15378"/>
        <dbReference type="ChEBI" id="CHEBI:58405"/>
        <dbReference type="ChEBI" id="CHEBI:60033"/>
        <dbReference type="ChEBI" id="CHEBI:78435"/>
        <dbReference type="EC" id="2.4.99.28"/>
    </reaction>
</comment>
<protein>
    <recommendedName>
        <fullName evidence="10">peptidoglycan glycosyltransferase</fullName>
        <ecNumber evidence="10">2.4.99.28</ecNumber>
    </recommendedName>
</protein>
<dbReference type="Pfam" id="PF00905">
    <property type="entry name" value="Transpeptidase"/>
    <property type="match status" value="1"/>
</dbReference>
<keyword evidence="6 17" id="KW-0328">Glycosyltransferase</keyword>
<comment type="pathway">
    <text evidence="1">Cell wall biogenesis; peptidoglycan biosynthesis.</text>
</comment>
<accession>A0ABV2EFN3</accession>
<dbReference type="Gene3D" id="3.40.710.10">
    <property type="entry name" value="DD-peptidase/beta-lactamase superfamily"/>
    <property type="match status" value="1"/>
</dbReference>
<dbReference type="InterPro" id="IPR050396">
    <property type="entry name" value="Glycosyltr_51/Transpeptidase"/>
</dbReference>
<dbReference type="InterPro" id="IPR036950">
    <property type="entry name" value="PBP_transglycosylase"/>
</dbReference>
<evidence type="ECO:0000256" key="10">
    <source>
        <dbReference type="ARBA" id="ARBA00044770"/>
    </source>
</evidence>
<dbReference type="PANTHER" id="PTHR32282:SF33">
    <property type="entry name" value="PEPTIDOGLYCAN GLYCOSYLTRANSFERASE"/>
    <property type="match status" value="1"/>
</dbReference>
<evidence type="ECO:0000256" key="13">
    <source>
        <dbReference type="SAM" id="Phobius"/>
    </source>
</evidence>
<evidence type="ECO:0000256" key="12">
    <source>
        <dbReference type="SAM" id="MobiDB-lite"/>
    </source>
</evidence>
<keyword evidence="5" id="KW-0645">Protease</keyword>
<evidence type="ECO:0000256" key="4">
    <source>
        <dbReference type="ARBA" id="ARBA00022645"/>
    </source>
</evidence>
<keyword evidence="4" id="KW-0121">Carboxypeptidase</keyword>
<dbReference type="GO" id="GO:0016787">
    <property type="term" value="F:hydrolase activity"/>
    <property type="evidence" value="ECO:0007669"/>
    <property type="project" value="UniProtKB-KW"/>
</dbReference>
<evidence type="ECO:0000256" key="1">
    <source>
        <dbReference type="ARBA" id="ARBA00004752"/>
    </source>
</evidence>
<feature type="domain" description="Penicillin-binding protein transpeptidase" evidence="14">
    <location>
        <begin position="371"/>
        <end position="634"/>
    </location>
</feature>
<evidence type="ECO:0000259" key="15">
    <source>
        <dbReference type="Pfam" id="PF00912"/>
    </source>
</evidence>
<evidence type="ECO:0000259" key="16">
    <source>
        <dbReference type="Pfam" id="PF17093"/>
    </source>
</evidence>
<evidence type="ECO:0000256" key="5">
    <source>
        <dbReference type="ARBA" id="ARBA00022670"/>
    </source>
</evidence>
<evidence type="ECO:0000256" key="3">
    <source>
        <dbReference type="ARBA" id="ARBA00007739"/>
    </source>
</evidence>
<evidence type="ECO:0000313" key="18">
    <source>
        <dbReference type="Proteomes" id="UP001549110"/>
    </source>
</evidence>
<feature type="domain" description="Penicillin-binding protein N-terminal" evidence="16">
    <location>
        <begin position="19"/>
        <end position="105"/>
    </location>
</feature>
<evidence type="ECO:0000259" key="14">
    <source>
        <dbReference type="Pfam" id="PF00905"/>
    </source>
</evidence>
<name>A0ABV2EFN3_9CAUL</name>
<evidence type="ECO:0000313" key="17">
    <source>
        <dbReference type="EMBL" id="MET3525441.1"/>
    </source>
</evidence>
<comment type="caution">
    <text evidence="17">The sequence shown here is derived from an EMBL/GenBank/DDBJ whole genome shotgun (WGS) entry which is preliminary data.</text>
</comment>
<dbReference type="EC" id="2.4.99.28" evidence="10"/>
<keyword evidence="18" id="KW-1185">Reference proteome</keyword>
<evidence type="ECO:0000256" key="9">
    <source>
        <dbReference type="ARBA" id="ARBA00023268"/>
    </source>
</evidence>
<keyword evidence="8 17" id="KW-0378">Hydrolase</keyword>
<feature type="transmembrane region" description="Helical" evidence="13">
    <location>
        <begin position="48"/>
        <end position="72"/>
    </location>
</feature>
<dbReference type="InterPro" id="IPR001264">
    <property type="entry name" value="Glyco_trans_51"/>
</dbReference>
<dbReference type="NCBIfam" id="TIGR02074">
    <property type="entry name" value="PBP_1a_fam"/>
    <property type="match status" value="1"/>
</dbReference>
<dbReference type="SUPFAM" id="SSF53955">
    <property type="entry name" value="Lysozyme-like"/>
    <property type="match status" value="1"/>
</dbReference>
<keyword evidence="7 17" id="KW-0808">Transferase</keyword>
<dbReference type="GO" id="GO:0016757">
    <property type="term" value="F:glycosyltransferase activity"/>
    <property type="evidence" value="ECO:0007669"/>
    <property type="project" value="UniProtKB-KW"/>
</dbReference>
<evidence type="ECO:0000256" key="11">
    <source>
        <dbReference type="ARBA" id="ARBA00049902"/>
    </source>
</evidence>
<evidence type="ECO:0000256" key="7">
    <source>
        <dbReference type="ARBA" id="ARBA00022679"/>
    </source>
</evidence>
<evidence type="ECO:0000256" key="8">
    <source>
        <dbReference type="ARBA" id="ARBA00022801"/>
    </source>
</evidence>
<keyword evidence="13" id="KW-1133">Transmembrane helix</keyword>
<dbReference type="RefSeq" id="WP_331931263.1">
    <property type="nucleotide sequence ID" value="NZ_JBEPLU010000001.1"/>
</dbReference>
<keyword evidence="9" id="KW-0511">Multifunctional enzyme</keyword>
<feature type="domain" description="Glycosyl transferase family 51" evidence="15">
    <location>
        <begin position="116"/>
        <end position="282"/>
    </location>
</feature>
<dbReference type="InterPro" id="IPR031375">
    <property type="entry name" value="PBP_N"/>
</dbReference>
<comment type="similarity">
    <text evidence="2">In the C-terminal section; belongs to the transpeptidase family.</text>
</comment>
<feature type="region of interest" description="Disordered" evidence="12">
    <location>
        <begin position="680"/>
        <end position="709"/>
    </location>
</feature>
<dbReference type="Pfam" id="PF00912">
    <property type="entry name" value="Transgly"/>
    <property type="match status" value="1"/>
</dbReference>
<dbReference type="InterPro" id="IPR012338">
    <property type="entry name" value="Beta-lactam/transpept-like"/>
</dbReference>
<sequence length="709" mass="77448">MTDDHNDSEPTAKPEGLRPGPTPEIRLSDEPFRADLPRKRGKGKLGWAILKWFSVFVLVLAALGAGAALYAWNYVEKTYLQDLPPVPTREQIYAAVRAPTIKFYDMNGAFVAARGPQYGEKVRIDQLPDYVPKAFLAAEDRRFYQHGAVDLWAIARAAYANHKAGRVVEGGSTITQQLAKGMFLTPERALKRKIQEAALAHRLEQMLSKDEVLELYLDRIYFGANTFGLDGAARTYFGKPASQLTLSEAALLASLPKAPSRMALHRNMNKALERQRLVLERMRGEGWISDGELRKALANRPQLASTALTSEGDEGYLIDYAQAEVLKMVGENSPDLAVTLTVDPRLQRAGAEALRRIVQTDGKASGASQGAMVAIDSTGAIRTMVGGVDYAESVFNRAVQARRQPGSSFKPFVYAAALEKGDLPTDIREDAPIKIGDWEPKNYGGRYSGPVTLETALAQSLNTVAVRLGEEVGTAAIANLASRFGITTLPPNPNLSVALGAYEVPLIEMTSAYQVFQQGGSRITPFIVAEIRTVNGDVLFSHQTASPVPAYDIHWASMMVKMMEKVVTEGTGARANFGRPAAGKTGTSQNWRDAWFIGFTPDYVAGVWVGNDDDRPMNQVTGGQVAAAIWRDFMATAHMNLPPRDFDWLLPDPEPVYEDDPRNGFYEGLQFDFETAALAGPPVVVPPPQPAMQQLALPPAPDLTSEEPN</sequence>
<reference evidence="17 18" key="1">
    <citation type="submission" date="2024-06" db="EMBL/GenBank/DDBJ databases">
        <title>Genomic Encyclopedia of Type Strains, Phase IV (KMG-IV): sequencing the most valuable type-strain genomes for metagenomic binning, comparative biology and taxonomic classification.</title>
        <authorList>
            <person name="Goeker M."/>
        </authorList>
    </citation>
    <scope>NUCLEOTIDE SEQUENCE [LARGE SCALE GENOMIC DNA]</scope>
    <source>
        <strain evidence="17 18">DSM 17809</strain>
    </source>
</reference>
<keyword evidence="13" id="KW-0812">Transmembrane</keyword>
<keyword evidence="13" id="KW-0472">Membrane</keyword>
<dbReference type="Gene3D" id="1.10.3810.10">
    <property type="entry name" value="Biosynthetic peptidoglycan transglycosylase-like"/>
    <property type="match status" value="1"/>
</dbReference>
<dbReference type="InterPro" id="IPR001460">
    <property type="entry name" value="PCN-bd_Tpept"/>
</dbReference>
<dbReference type="EMBL" id="JBEPLU010000001">
    <property type="protein sequence ID" value="MET3525441.1"/>
    <property type="molecule type" value="Genomic_DNA"/>
</dbReference>
<dbReference type="InterPro" id="IPR023346">
    <property type="entry name" value="Lysozyme-like_dom_sf"/>
</dbReference>
<evidence type="ECO:0000256" key="2">
    <source>
        <dbReference type="ARBA" id="ARBA00007090"/>
    </source>
</evidence>
<dbReference type="SUPFAM" id="SSF56601">
    <property type="entry name" value="beta-lactamase/transpeptidase-like"/>
    <property type="match status" value="1"/>
</dbReference>
<dbReference type="Pfam" id="PF17093">
    <property type="entry name" value="PBP_N"/>
    <property type="match status" value="1"/>
</dbReference>
<feature type="region of interest" description="Disordered" evidence="12">
    <location>
        <begin position="1"/>
        <end position="33"/>
    </location>
</feature>
<gene>
    <name evidence="17" type="ORF">ABID41_000536</name>
</gene>
<organism evidence="17 18">
    <name type="scientific">Phenylobacterium koreense</name>
    <dbReference type="NCBI Taxonomy" id="266125"/>
    <lineage>
        <taxon>Bacteria</taxon>
        <taxon>Pseudomonadati</taxon>
        <taxon>Pseudomonadota</taxon>
        <taxon>Alphaproteobacteria</taxon>
        <taxon>Caulobacterales</taxon>
        <taxon>Caulobacteraceae</taxon>
        <taxon>Phenylobacterium</taxon>
    </lineage>
</organism>
<dbReference type="Proteomes" id="UP001549110">
    <property type="component" value="Unassembled WGS sequence"/>
</dbReference>
<comment type="similarity">
    <text evidence="3">In the N-terminal section; belongs to the glycosyltransferase 51 family.</text>
</comment>